<proteinExistence type="predicted"/>
<evidence type="ECO:0000313" key="8">
    <source>
        <dbReference type="EMBL" id="SUZ80778.1"/>
    </source>
</evidence>
<dbReference type="NCBIfam" id="TIGR01727">
    <property type="entry name" value="oligo_HPY"/>
    <property type="match status" value="1"/>
</dbReference>
<dbReference type="SMART" id="SM00382">
    <property type="entry name" value="AAA"/>
    <property type="match status" value="1"/>
</dbReference>
<dbReference type="FunFam" id="3.40.50.300:FF:000016">
    <property type="entry name" value="Oligopeptide ABC transporter ATP-binding component"/>
    <property type="match status" value="1"/>
</dbReference>
<sequence length="326" mass="35624">MPEETLLQVRDLRTYFETEGGTAKAVNGVDFDIRKGEVLGLVGESGSGKTVTALSVLRLVPDPPGKIVTGSVHYKGRNLLQLTWDEIRQVRGKDISMIFQEPMTSLNPVFSIGVQVSEVILAHEACSRAEAFDRSVRMLELVGIPDAKLRMRDYPHHFSGGMRQRVMIAIALACNPSLLIADEPTTALDVTIQAQILELIVQVRAQQAEAAVLLITHNLGVVAETCDRVMVMYGGKIQEVAPVDKIFSGALHPYTQGLLASLPRIDGDRAERLKTIPGTVPSIHDLPSGCKFCTRCDMKVDECDTVEPELIEVAPGHLVRCHLVNA</sequence>
<feature type="domain" description="ABC transporter" evidence="7">
    <location>
        <begin position="7"/>
        <end position="259"/>
    </location>
</feature>
<dbReference type="InterPro" id="IPR017871">
    <property type="entry name" value="ABC_transporter-like_CS"/>
</dbReference>
<dbReference type="PANTHER" id="PTHR43297">
    <property type="entry name" value="OLIGOPEPTIDE TRANSPORT ATP-BINDING PROTEIN APPD"/>
    <property type="match status" value="1"/>
</dbReference>
<evidence type="ECO:0000256" key="6">
    <source>
        <dbReference type="ARBA" id="ARBA00023136"/>
    </source>
</evidence>
<dbReference type="CDD" id="cd03257">
    <property type="entry name" value="ABC_NikE_OppD_transporters"/>
    <property type="match status" value="1"/>
</dbReference>
<keyword evidence="2" id="KW-0813">Transport</keyword>
<dbReference type="AlphaFoldDB" id="A0A381QPN4"/>
<comment type="subcellular location">
    <subcellularLocation>
        <location evidence="1">Cell membrane</location>
        <topology evidence="1">Peripheral membrane protein</topology>
    </subcellularLocation>
</comment>
<dbReference type="GO" id="GO:0016887">
    <property type="term" value="F:ATP hydrolysis activity"/>
    <property type="evidence" value="ECO:0007669"/>
    <property type="project" value="InterPro"/>
</dbReference>
<dbReference type="GO" id="GO:0005524">
    <property type="term" value="F:ATP binding"/>
    <property type="evidence" value="ECO:0007669"/>
    <property type="project" value="UniProtKB-KW"/>
</dbReference>
<dbReference type="PROSITE" id="PS00211">
    <property type="entry name" value="ABC_TRANSPORTER_1"/>
    <property type="match status" value="1"/>
</dbReference>
<dbReference type="Pfam" id="PF00005">
    <property type="entry name" value="ABC_tran"/>
    <property type="match status" value="1"/>
</dbReference>
<protein>
    <recommendedName>
        <fullName evidence="7">ABC transporter domain-containing protein</fullName>
    </recommendedName>
</protein>
<dbReference type="PROSITE" id="PS50893">
    <property type="entry name" value="ABC_TRANSPORTER_2"/>
    <property type="match status" value="1"/>
</dbReference>
<dbReference type="Gene3D" id="3.40.50.300">
    <property type="entry name" value="P-loop containing nucleotide triphosphate hydrolases"/>
    <property type="match status" value="1"/>
</dbReference>
<evidence type="ECO:0000256" key="4">
    <source>
        <dbReference type="ARBA" id="ARBA00022741"/>
    </source>
</evidence>
<evidence type="ECO:0000256" key="5">
    <source>
        <dbReference type="ARBA" id="ARBA00022840"/>
    </source>
</evidence>
<dbReference type="Pfam" id="PF08352">
    <property type="entry name" value="oligo_HPY"/>
    <property type="match status" value="1"/>
</dbReference>
<evidence type="ECO:0000256" key="3">
    <source>
        <dbReference type="ARBA" id="ARBA00022475"/>
    </source>
</evidence>
<dbReference type="InterPro" id="IPR027417">
    <property type="entry name" value="P-loop_NTPase"/>
</dbReference>
<dbReference type="InterPro" id="IPR003593">
    <property type="entry name" value="AAA+_ATPase"/>
</dbReference>
<accession>A0A381QPN4</accession>
<evidence type="ECO:0000256" key="2">
    <source>
        <dbReference type="ARBA" id="ARBA00022448"/>
    </source>
</evidence>
<dbReference type="InterPro" id="IPR013563">
    <property type="entry name" value="Oligopep_ABC_C"/>
</dbReference>
<dbReference type="InterPro" id="IPR003439">
    <property type="entry name" value="ABC_transporter-like_ATP-bd"/>
</dbReference>
<evidence type="ECO:0000256" key="1">
    <source>
        <dbReference type="ARBA" id="ARBA00004202"/>
    </source>
</evidence>
<organism evidence="8">
    <name type="scientific">marine metagenome</name>
    <dbReference type="NCBI Taxonomy" id="408172"/>
    <lineage>
        <taxon>unclassified sequences</taxon>
        <taxon>metagenomes</taxon>
        <taxon>ecological metagenomes</taxon>
    </lineage>
</organism>
<keyword evidence="4" id="KW-0547">Nucleotide-binding</keyword>
<dbReference type="EMBL" id="UINC01001440">
    <property type="protein sequence ID" value="SUZ80778.1"/>
    <property type="molecule type" value="Genomic_DNA"/>
</dbReference>
<gene>
    <name evidence="8" type="ORF">METZ01_LOCUS33632</name>
</gene>
<name>A0A381QPN4_9ZZZZ</name>
<dbReference type="SUPFAM" id="SSF52540">
    <property type="entry name" value="P-loop containing nucleoside triphosphate hydrolases"/>
    <property type="match status" value="1"/>
</dbReference>
<keyword evidence="5" id="KW-0067">ATP-binding</keyword>
<reference evidence="8" key="1">
    <citation type="submission" date="2018-05" db="EMBL/GenBank/DDBJ databases">
        <authorList>
            <person name="Lanie J.A."/>
            <person name="Ng W.-L."/>
            <person name="Kazmierczak K.M."/>
            <person name="Andrzejewski T.M."/>
            <person name="Davidsen T.M."/>
            <person name="Wayne K.J."/>
            <person name="Tettelin H."/>
            <person name="Glass J.I."/>
            <person name="Rusch D."/>
            <person name="Podicherti R."/>
            <person name="Tsui H.-C.T."/>
            <person name="Winkler M.E."/>
        </authorList>
    </citation>
    <scope>NUCLEOTIDE SEQUENCE</scope>
</reference>
<dbReference type="GO" id="GO:0005886">
    <property type="term" value="C:plasma membrane"/>
    <property type="evidence" value="ECO:0007669"/>
    <property type="project" value="UniProtKB-SubCell"/>
</dbReference>
<keyword evidence="3" id="KW-1003">Cell membrane</keyword>
<dbReference type="InterPro" id="IPR050388">
    <property type="entry name" value="ABC_Ni/Peptide_Import"/>
</dbReference>
<keyword evidence="6" id="KW-0472">Membrane</keyword>
<dbReference type="GO" id="GO:0015833">
    <property type="term" value="P:peptide transport"/>
    <property type="evidence" value="ECO:0007669"/>
    <property type="project" value="InterPro"/>
</dbReference>
<dbReference type="PANTHER" id="PTHR43297:SF2">
    <property type="entry name" value="DIPEPTIDE TRANSPORT ATP-BINDING PROTEIN DPPD"/>
    <property type="match status" value="1"/>
</dbReference>
<evidence type="ECO:0000259" key="7">
    <source>
        <dbReference type="PROSITE" id="PS50893"/>
    </source>
</evidence>